<sequence>MTNLEIRTPCQRRTGDYTLTQLQSIKADPDNVEEYFAECEQYRLNGVSHPFFWDWPLSCPSRFLTPECLHYWHHFFWDHDLRWCTNALGARELDFCFSVLPLITGIRHFGQGVTQLKQIGGRTQQDAQQYIIVVLFGFPDADVLTAI</sequence>
<keyword evidence="2" id="KW-1185">Reference proteome</keyword>
<dbReference type="AlphaFoldDB" id="A0A8I3AC03"/>
<evidence type="ECO:0000313" key="1">
    <source>
        <dbReference type="EMBL" id="KAG6379778.1"/>
    </source>
</evidence>
<proteinExistence type="predicted"/>
<dbReference type="Pfam" id="PF18759">
    <property type="entry name" value="Plavaka"/>
    <property type="match status" value="1"/>
</dbReference>
<accession>A0A8I3AC03</accession>
<evidence type="ECO:0000313" key="2">
    <source>
        <dbReference type="Proteomes" id="UP000683000"/>
    </source>
</evidence>
<dbReference type="OrthoDB" id="3232986at2759"/>
<dbReference type="EMBL" id="JAGFBS010000004">
    <property type="protein sequence ID" value="KAG6379778.1"/>
    <property type="molecule type" value="Genomic_DNA"/>
</dbReference>
<comment type="caution">
    <text evidence="1">The sequence shown here is derived from an EMBL/GenBank/DDBJ whole genome shotgun (WGS) entry which is preliminary data.</text>
</comment>
<dbReference type="InterPro" id="IPR041078">
    <property type="entry name" value="Plavaka"/>
</dbReference>
<gene>
    <name evidence="1" type="ORF">JVT61DRAFT_10316</name>
</gene>
<organism evidence="1 2">
    <name type="scientific">Boletus reticuloceps</name>
    <dbReference type="NCBI Taxonomy" id="495285"/>
    <lineage>
        <taxon>Eukaryota</taxon>
        <taxon>Fungi</taxon>
        <taxon>Dikarya</taxon>
        <taxon>Basidiomycota</taxon>
        <taxon>Agaricomycotina</taxon>
        <taxon>Agaricomycetes</taxon>
        <taxon>Agaricomycetidae</taxon>
        <taxon>Boletales</taxon>
        <taxon>Boletineae</taxon>
        <taxon>Boletaceae</taxon>
        <taxon>Boletoideae</taxon>
        <taxon>Boletus</taxon>
    </lineage>
</organism>
<protein>
    <submittedName>
        <fullName evidence="1">Uncharacterized protein</fullName>
    </submittedName>
</protein>
<dbReference type="Proteomes" id="UP000683000">
    <property type="component" value="Unassembled WGS sequence"/>
</dbReference>
<reference evidence="1" key="1">
    <citation type="submission" date="2021-03" db="EMBL/GenBank/DDBJ databases">
        <title>Evolutionary innovations through gain and loss of genes in the ectomycorrhizal Boletales.</title>
        <authorList>
            <person name="Wu G."/>
            <person name="Miyauchi S."/>
            <person name="Morin E."/>
            <person name="Yang Z.-L."/>
            <person name="Xu J."/>
            <person name="Martin F.M."/>
        </authorList>
    </citation>
    <scope>NUCLEOTIDE SEQUENCE</scope>
    <source>
        <strain evidence="1">BR01</strain>
    </source>
</reference>
<name>A0A8I3AC03_9AGAM</name>